<organism evidence="3 4">
    <name type="scientific">Orenia marismortui</name>
    <dbReference type="NCBI Taxonomy" id="46469"/>
    <lineage>
        <taxon>Bacteria</taxon>
        <taxon>Bacillati</taxon>
        <taxon>Bacillota</taxon>
        <taxon>Clostridia</taxon>
        <taxon>Halanaerobiales</taxon>
        <taxon>Halobacteroidaceae</taxon>
        <taxon>Orenia</taxon>
    </lineage>
</organism>
<feature type="transmembrane region" description="Helical" evidence="1">
    <location>
        <begin position="358"/>
        <end position="382"/>
    </location>
</feature>
<accession>A0A4R8GNE1</accession>
<evidence type="ECO:0000313" key="3">
    <source>
        <dbReference type="EMBL" id="TDX43553.1"/>
    </source>
</evidence>
<gene>
    <name evidence="3" type="ORF">C7959_1656</name>
</gene>
<evidence type="ECO:0000313" key="4">
    <source>
        <dbReference type="Proteomes" id="UP000295832"/>
    </source>
</evidence>
<sequence>MKKLLLSILIICVISSFVYAQDSESDLALKPGDIIERKLEKLNLSELEEEVNKLNKEVDGYLPNISVKDIISLFSRDGFRVKMIEIVRGILRYLLDEIWSNSKLLGQLIVLSIIVAVLKTFQTEDSYEVNNLANGVVYLVLVILALNSFKVAAGIGRDTIRYMVDIMHAILPVLLSLLVSMGNLTSAALFHPISFLIVNSLSTLVINVVFPLIFLSTVLDIVNNISDNFKVTGLASLFKQVLGGVLGFVTTIFLATIVTQGTVATVSDGVTIRTAKYLTGSFIPVVGGFLSSTLDMVVGGSLLIKNALGLFSVLVILVFCSFSVIKILALVFIYRLAGAIIQPITDSKIVDCLNRLSGNLLWIFGSVTVVGVMFFMVIIIMVGTANFTVMMR</sequence>
<dbReference type="EMBL" id="SOEG01000065">
    <property type="protein sequence ID" value="TDX43553.1"/>
    <property type="molecule type" value="Genomic_DNA"/>
</dbReference>
<evidence type="ECO:0000256" key="2">
    <source>
        <dbReference type="SAM" id="SignalP"/>
    </source>
</evidence>
<keyword evidence="2" id="KW-0732">Signal</keyword>
<feature type="transmembrane region" description="Helical" evidence="1">
    <location>
        <begin position="310"/>
        <end position="337"/>
    </location>
</feature>
<feature type="transmembrane region" description="Helical" evidence="1">
    <location>
        <begin position="162"/>
        <end position="184"/>
    </location>
</feature>
<evidence type="ECO:0000256" key="1">
    <source>
        <dbReference type="SAM" id="Phobius"/>
    </source>
</evidence>
<feature type="transmembrane region" description="Helical" evidence="1">
    <location>
        <begin position="196"/>
        <end position="221"/>
    </location>
</feature>
<protein>
    <submittedName>
        <fullName evidence="3">Stage III sporulation protein AE</fullName>
    </submittedName>
</protein>
<feature type="transmembrane region" description="Helical" evidence="1">
    <location>
        <begin position="278"/>
        <end position="304"/>
    </location>
</feature>
<keyword evidence="4" id="KW-1185">Reference proteome</keyword>
<keyword evidence="1" id="KW-0472">Membrane</keyword>
<dbReference type="RefSeq" id="WP_134119260.1">
    <property type="nucleotide sequence ID" value="NZ_SOEG01000065.1"/>
</dbReference>
<feature type="signal peptide" evidence="2">
    <location>
        <begin position="1"/>
        <end position="20"/>
    </location>
</feature>
<feature type="transmembrane region" description="Helical" evidence="1">
    <location>
        <begin position="104"/>
        <end position="121"/>
    </location>
</feature>
<dbReference type="NCBIfam" id="TIGR02829">
    <property type="entry name" value="spore_III_AE"/>
    <property type="match status" value="1"/>
</dbReference>
<name>A0A4R8GNE1_9FIRM</name>
<dbReference type="InterPro" id="IPR014194">
    <property type="entry name" value="Spore_III_AE"/>
</dbReference>
<feature type="transmembrane region" description="Helical" evidence="1">
    <location>
        <begin position="133"/>
        <end position="156"/>
    </location>
</feature>
<comment type="caution">
    <text evidence="3">The sequence shown here is derived from an EMBL/GenBank/DDBJ whole genome shotgun (WGS) entry which is preliminary data.</text>
</comment>
<proteinExistence type="predicted"/>
<dbReference type="STRING" id="926561.GCA_000379025_02810"/>
<dbReference type="Proteomes" id="UP000295832">
    <property type="component" value="Unassembled WGS sequence"/>
</dbReference>
<feature type="chain" id="PRO_5020293045" evidence="2">
    <location>
        <begin position="21"/>
        <end position="392"/>
    </location>
</feature>
<reference evidence="3 4" key="1">
    <citation type="submission" date="2019-03" db="EMBL/GenBank/DDBJ databases">
        <title>Subsurface microbial communities from deep shales in Ohio and West Virginia, USA.</title>
        <authorList>
            <person name="Wrighton K."/>
        </authorList>
    </citation>
    <scope>NUCLEOTIDE SEQUENCE [LARGE SCALE GENOMIC DNA]</scope>
    <source>
        <strain evidence="3 4">MSL 6dP</strain>
    </source>
</reference>
<feature type="transmembrane region" description="Helical" evidence="1">
    <location>
        <begin position="241"/>
        <end position="266"/>
    </location>
</feature>
<keyword evidence="1" id="KW-1133">Transmembrane helix</keyword>
<keyword evidence="1" id="KW-0812">Transmembrane</keyword>
<dbReference type="Pfam" id="PF09546">
    <property type="entry name" value="Spore_III_AE"/>
    <property type="match status" value="1"/>
</dbReference>
<dbReference type="AlphaFoldDB" id="A0A4R8GNE1"/>